<keyword evidence="5" id="KW-0472">Membrane</keyword>
<dbReference type="PANTHER" id="PTHR32347:SF23">
    <property type="entry name" value="BLL5650 PROTEIN"/>
    <property type="match status" value="1"/>
</dbReference>
<dbReference type="Gene3D" id="2.40.30.170">
    <property type="match status" value="1"/>
</dbReference>
<dbReference type="RefSeq" id="WP_184223870.1">
    <property type="nucleotide sequence ID" value="NZ_JACHIP010000029.1"/>
</dbReference>
<gene>
    <name evidence="6" type="ORF">HDF16_005881</name>
</gene>
<evidence type="ECO:0000256" key="1">
    <source>
        <dbReference type="ARBA" id="ARBA00004196"/>
    </source>
</evidence>
<keyword evidence="5" id="KW-1133">Transmembrane helix</keyword>
<proteinExistence type="predicted"/>
<keyword evidence="2 3" id="KW-0175">Coiled coil</keyword>
<evidence type="ECO:0000256" key="2">
    <source>
        <dbReference type="ARBA" id="ARBA00023054"/>
    </source>
</evidence>
<feature type="region of interest" description="Disordered" evidence="4">
    <location>
        <begin position="1"/>
        <end position="22"/>
    </location>
</feature>
<dbReference type="EMBL" id="JACHIP010000029">
    <property type="protein sequence ID" value="MBB5061145.1"/>
    <property type="molecule type" value="Genomic_DNA"/>
</dbReference>
<evidence type="ECO:0000256" key="4">
    <source>
        <dbReference type="SAM" id="MobiDB-lite"/>
    </source>
</evidence>
<keyword evidence="5" id="KW-0812">Transmembrane</keyword>
<dbReference type="Proteomes" id="UP000540989">
    <property type="component" value="Unassembled WGS sequence"/>
</dbReference>
<comment type="subcellular location">
    <subcellularLocation>
        <location evidence="1">Cell envelope</location>
    </subcellularLocation>
</comment>
<organism evidence="6 7">
    <name type="scientific">Granulicella aggregans</name>
    <dbReference type="NCBI Taxonomy" id="474949"/>
    <lineage>
        <taxon>Bacteria</taxon>
        <taxon>Pseudomonadati</taxon>
        <taxon>Acidobacteriota</taxon>
        <taxon>Terriglobia</taxon>
        <taxon>Terriglobales</taxon>
        <taxon>Acidobacteriaceae</taxon>
        <taxon>Granulicella</taxon>
    </lineage>
</organism>
<comment type="caution">
    <text evidence="6">The sequence shown here is derived from an EMBL/GenBank/DDBJ whole genome shotgun (WGS) entry which is preliminary data.</text>
</comment>
<dbReference type="InterPro" id="IPR050465">
    <property type="entry name" value="UPF0194_transport"/>
</dbReference>
<accession>A0A7W8E8D1</accession>
<reference evidence="6 7" key="1">
    <citation type="submission" date="2020-08" db="EMBL/GenBank/DDBJ databases">
        <title>Genomic Encyclopedia of Type Strains, Phase IV (KMG-V): Genome sequencing to study the core and pangenomes of soil and plant-associated prokaryotes.</title>
        <authorList>
            <person name="Whitman W."/>
        </authorList>
    </citation>
    <scope>NUCLEOTIDE SEQUENCE [LARGE SCALE GENOMIC DNA]</scope>
    <source>
        <strain evidence="6 7">M8UP14</strain>
    </source>
</reference>
<evidence type="ECO:0000256" key="3">
    <source>
        <dbReference type="SAM" id="Coils"/>
    </source>
</evidence>
<evidence type="ECO:0000313" key="6">
    <source>
        <dbReference type="EMBL" id="MBB5061145.1"/>
    </source>
</evidence>
<name>A0A7W8E8D1_9BACT</name>
<sequence>MPLPLAEKNSEDAFVEAEPPSAGAATTRRRGVLLGLTLLGAIGVALVTFWLLRSRKPVSTARTVQSASDIKNTAPNLRLKGTTQAVETRAILAPLLSGAQEGTLTITRLMPVGSRVKLGDLLVEFDSQAQLHDFIDKQTESDKLSGDLMQGHAKEDAARAKDETEIQTAEDSLGTAELEMQKVELMSKIDAEKARESLDEAKATVQQLKETFDLKRKAAQASIRILEIQRDRARDAMLHAQANAALMQVHSPIDGIVVLNTIWKEGSMGEVQEGDQVRPGVPFMQVVDPSRMEVQVSVNQQDVLALQAQQQARIHLDAYPDLVCPGKLEVVDPLGQPGPFSPKVRVFSALFSVKCVDPRLLPGLSAAVDLVQPLDNRAAGNLR</sequence>
<dbReference type="SUPFAM" id="SSF111369">
    <property type="entry name" value="HlyD-like secretion proteins"/>
    <property type="match status" value="1"/>
</dbReference>
<protein>
    <submittedName>
        <fullName evidence="6">Multidrug resistance efflux pump</fullName>
    </submittedName>
</protein>
<dbReference type="AlphaFoldDB" id="A0A7W8E8D1"/>
<feature type="transmembrane region" description="Helical" evidence="5">
    <location>
        <begin position="32"/>
        <end position="52"/>
    </location>
</feature>
<feature type="coiled-coil region" evidence="3">
    <location>
        <begin position="166"/>
        <end position="236"/>
    </location>
</feature>
<dbReference type="GO" id="GO:0030313">
    <property type="term" value="C:cell envelope"/>
    <property type="evidence" value="ECO:0007669"/>
    <property type="project" value="UniProtKB-SubCell"/>
</dbReference>
<keyword evidence="7" id="KW-1185">Reference proteome</keyword>
<dbReference type="PANTHER" id="PTHR32347">
    <property type="entry name" value="EFFLUX SYSTEM COMPONENT YKNX-RELATED"/>
    <property type="match status" value="1"/>
</dbReference>
<evidence type="ECO:0000256" key="5">
    <source>
        <dbReference type="SAM" id="Phobius"/>
    </source>
</evidence>
<evidence type="ECO:0000313" key="7">
    <source>
        <dbReference type="Proteomes" id="UP000540989"/>
    </source>
</evidence>